<feature type="compositionally biased region" description="Low complexity" evidence="1">
    <location>
        <begin position="42"/>
        <end position="55"/>
    </location>
</feature>
<sequence>MSFFTYSGNKLAATVLAAGVLVVGGTGVAAIADSLPDAPSVTAESPSPTPTATETESPEPSPTATETESPEPSPTATETESPEPTPTETETASPSPSPTETEEPDPEPTSDGGGPDATGPAAYGLCNAFSNGGLNETSTAFAALAEAAGGESGIESYCATVALPEDDADETVDAPEEQEPAEQQVQEQQVQDQRQGAGQGQGANNGSKSDNAGGNSGGQGGRGQR</sequence>
<evidence type="ECO:0000313" key="4">
    <source>
        <dbReference type="Proteomes" id="UP000294621"/>
    </source>
</evidence>
<feature type="chain" id="PRO_5039613602" evidence="2">
    <location>
        <begin position="30"/>
        <end position="225"/>
    </location>
</feature>
<dbReference type="AlphaFoldDB" id="A0A4R5XQQ1"/>
<name>A0A4R5XQQ1_9MICC</name>
<dbReference type="Proteomes" id="UP000294621">
    <property type="component" value="Unassembled WGS sequence"/>
</dbReference>
<gene>
    <name evidence="3" type="ORF">E2R57_18855</name>
</gene>
<organism evidence="3 4">
    <name type="scientific">Arthrobacter nitrophenolicus</name>
    <dbReference type="NCBI Taxonomy" id="683150"/>
    <lineage>
        <taxon>Bacteria</taxon>
        <taxon>Bacillati</taxon>
        <taxon>Actinomycetota</taxon>
        <taxon>Actinomycetes</taxon>
        <taxon>Micrococcales</taxon>
        <taxon>Micrococcaceae</taxon>
        <taxon>Arthrobacter</taxon>
    </lineage>
</organism>
<dbReference type="STRING" id="683150.G205_18484"/>
<evidence type="ECO:0000313" key="3">
    <source>
        <dbReference type="EMBL" id="TDL33262.1"/>
    </source>
</evidence>
<proteinExistence type="predicted"/>
<keyword evidence="2" id="KW-0732">Signal</keyword>
<evidence type="ECO:0000256" key="2">
    <source>
        <dbReference type="SAM" id="SignalP"/>
    </source>
</evidence>
<reference evidence="3 4" key="1">
    <citation type="submission" date="2019-03" db="EMBL/GenBank/DDBJ databases">
        <title>Genome Sequencing and Assembly of Various Microbes Isolated from Partially Reclaimed Soil and Acid Mine Drainage (AMD) Site.</title>
        <authorList>
            <person name="Steinbock B."/>
            <person name="Bechtold R."/>
            <person name="Sevigny J.L."/>
            <person name="Thomas D."/>
            <person name="Cuthill L.R."/>
            <person name="Aveiro Johannsen E.J."/>
            <person name="Thomas K."/>
            <person name="Ghosh A."/>
        </authorList>
    </citation>
    <scope>NUCLEOTIDE SEQUENCE [LARGE SCALE GENOMIC DNA]</scope>
    <source>
        <strain evidence="3 4">S-A1</strain>
    </source>
</reference>
<comment type="caution">
    <text evidence="3">The sequence shown here is derived from an EMBL/GenBank/DDBJ whole genome shotgun (WGS) entry which is preliminary data.</text>
</comment>
<evidence type="ECO:0000256" key="1">
    <source>
        <dbReference type="SAM" id="MobiDB-lite"/>
    </source>
</evidence>
<dbReference type="RefSeq" id="WP_133351692.1">
    <property type="nucleotide sequence ID" value="NZ_SMZQ01000012.1"/>
</dbReference>
<dbReference type="EMBL" id="SMZQ01000012">
    <property type="protein sequence ID" value="TDL33262.1"/>
    <property type="molecule type" value="Genomic_DNA"/>
</dbReference>
<accession>A0A4R5XQQ1</accession>
<feature type="compositionally biased region" description="Gly residues" evidence="1">
    <location>
        <begin position="214"/>
        <end position="225"/>
    </location>
</feature>
<feature type="region of interest" description="Disordered" evidence="1">
    <location>
        <begin position="158"/>
        <end position="225"/>
    </location>
</feature>
<feature type="compositionally biased region" description="Acidic residues" evidence="1">
    <location>
        <begin position="164"/>
        <end position="180"/>
    </location>
</feature>
<feature type="compositionally biased region" description="Low complexity" evidence="1">
    <location>
        <begin position="181"/>
        <end position="196"/>
    </location>
</feature>
<feature type="region of interest" description="Disordered" evidence="1">
    <location>
        <begin position="34"/>
        <end position="134"/>
    </location>
</feature>
<protein>
    <submittedName>
        <fullName evidence="3">Protein tyrosine phosphatase</fullName>
    </submittedName>
</protein>
<feature type="signal peptide" evidence="2">
    <location>
        <begin position="1"/>
        <end position="29"/>
    </location>
</feature>